<evidence type="ECO:0000313" key="1">
    <source>
        <dbReference type="EMBL" id="OBX03852.1"/>
    </source>
</evidence>
<proteinExistence type="predicted"/>
<protein>
    <submittedName>
        <fullName evidence="1">Regulatory protein</fullName>
    </submittedName>
</protein>
<gene>
    <name evidence="1" type="ORF">QV06_09400</name>
</gene>
<dbReference type="EMBL" id="JTJR01000037">
    <property type="protein sequence ID" value="OBX03852.1"/>
    <property type="molecule type" value="Genomic_DNA"/>
</dbReference>
<sequence length="81" mass="9145">MYNKGVKYENLKNLIDTLSVSEVSAICGVSIRAVYKWRTSNALPRTDYTGETNYSERLAKALNYSVTADEIKRFSNPANFS</sequence>
<organism evidence="1 2">
    <name type="scientific">Gallibacterium genomosp. 3</name>
    <dbReference type="NCBI Taxonomy" id="505345"/>
    <lineage>
        <taxon>Bacteria</taxon>
        <taxon>Pseudomonadati</taxon>
        <taxon>Pseudomonadota</taxon>
        <taxon>Gammaproteobacteria</taxon>
        <taxon>Pasteurellales</taxon>
        <taxon>Pasteurellaceae</taxon>
        <taxon>Gallibacterium</taxon>
    </lineage>
</organism>
<evidence type="ECO:0000313" key="2">
    <source>
        <dbReference type="Proteomes" id="UP000092626"/>
    </source>
</evidence>
<dbReference type="Proteomes" id="UP000092626">
    <property type="component" value="Unassembled WGS sequence"/>
</dbReference>
<dbReference type="PATRIC" id="fig|505345.6.peg.1911"/>
<comment type="caution">
    <text evidence="1">The sequence shown here is derived from an EMBL/GenBank/DDBJ whole genome shotgun (WGS) entry which is preliminary data.</text>
</comment>
<reference evidence="1 2" key="1">
    <citation type="submission" date="2014-11" db="EMBL/GenBank/DDBJ databases">
        <title>Pan-genome of Gallibacterium spp.</title>
        <authorList>
            <person name="Kudirkiene E."/>
            <person name="Bojesen A.M."/>
        </authorList>
    </citation>
    <scope>NUCLEOTIDE SEQUENCE [LARGE SCALE GENOMIC DNA]</scope>
    <source>
        <strain evidence="1 2">59/S3/89</strain>
    </source>
</reference>
<dbReference type="STRING" id="505345.QV06_09400"/>
<dbReference type="RefSeq" id="WP_065237914.1">
    <property type="nucleotide sequence ID" value="NZ_JTJR01000037.1"/>
</dbReference>
<accession>A0A1A7PQ61</accession>
<dbReference type="AlphaFoldDB" id="A0A1A7PQ61"/>
<name>A0A1A7PQ61_9PAST</name>